<dbReference type="Proteomes" id="UP000799757">
    <property type="component" value="Unassembled WGS sequence"/>
</dbReference>
<name>A0A6A6WRB8_9PLEO</name>
<evidence type="ECO:0000313" key="2">
    <source>
        <dbReference type="Proteomes" id="UP000799757"/>
    </source>
</evidence>
<evidence type="ECO:0000313" key="1">
    <source>
        <dbReference type="EMBL" id="KAF2786626.1"/>
    </source>
</evidence>
<protein>
    <recommendedName>
        <fullName evidence="3">Ipa protein</fullName>
    </recommendedName>
</protein>
<organism evidence="1 2">
    <name type="scientific">Melanomma pulvis-pyrius CBS 109.77</name>
    <dbReference type="NCBI Taxonomy" id="1314802"/>
    <lineage>
        <taxon>Eukaryota</taxon>
        <taxon>Fungi</taxon>
        <taxon>Dikarya</taxon>
        <taxon>Ascomycota</taxon>
        <taxon>Pezizomycotina</taxon>
        <taxon>Dothideomycetes</taxon>
        <taxon>Pleosporomycetidae</taxon>
        <taxon>Pleosporales</taxon>
        <taxon>Melanommataceae</taxon>
        <taxon>Melanomma</taxon>
    </lineage>
</organism>
<dbReference type="PANTHER" id="PTHR40788:SF1">
    <property type="entry name" value="IPA PROTEIN"/>
    <property type="match status" value="1"/>
</dbReference>
<dbReference type="EMBL" id="MU002432">
    <property type="protein sequence ID" value="KAF2786626.1"/>
    <property type="molecule type" value="Genomic_DNA"/>
</dbReference>
<dbReference type="PANTHER" id="PTHR40788">
    <property type="entry name" value="CLR5 DOMAIN-CONTAINING PROTEIN-RELATED"/>
    <property type="match status" value="1"/>
</dbReference>
<accession>A0A6A6WRB8</accession>
<proteinExistence type="predicted"/>
<dbReference type="OrthoDB" id="2922289at2759"/>
<keyword evidence="2" id="KW-1185">Reference proteome</keyword>
<evidence type="ECO:0008006" key="3">
    <source>
        <dbReference type="Google" id="ProtNLM"/>
    </source>
</evidence>
<gene>
    <name evidence="1" type="ORF">K505DRAFT_330229</name>
</gene>
<dbReference type="AlphaFoldDB" id="A0A6A6WRB8"/>
<reference evidence="1" key="1">
    <citation type="journal article" date="2020" name="Stud. Mycol.">
        <title>101 Dothideomycetes genomes: a test case for predicting lifestyles and emergence of pathogens.</title>
        <authorList>
            <person name="Haridas S."/>
            <person name="Albert R."/>
            <person name="Binder M."/>
            <person name="Bloem J."/>
            <person name="Labutti K."/>
            <person name="Salamov A."/>
            <person name="Andreopoulos B."/>
            <person name="Baker S."/>
            <person name="Barry K."/>
            <person name="Bills G."/>
            <person name="Bluhm B."/>
            <person name="Cannon C."/>
            <person name="Castanera R."/>
            <person name="Culley D."/>
            <person name="Daum C."/>
            <person name="Ezra D."/>
            <person name="Gonzalez J."/>
            <person name="Henrissat B."/>
            <person name="Kuo A."/>
            <person name="Liang C."/>
            <person name="Lipzen A."/>
            <person name="Lutzoni F."/>
            <person name="Magnuson J."/>
            <person name="Mondo S."/>
            <person name="Nolan M."/>
            <person name="Ohm R."/>
            <person name="Pangilinan J."/>
            <person name="Park H.-J."/>
            <person name="Ramirez L."/>
            <person name="Alfaro M."/>
            <person name="Sun H."/>
            <person name="Tritt A."/>
            <person name="Yoshinaga Y."/>
            <person name="Zwiers L.-H."/>
            <person name="Turgeon B."/>
            <person name="Goodwin S."/>
            <person name="Spatafora J."/>
            <person name="Crous P."/>
            <person name="Grigoriev I."/>
        </authorList>
    </citation>
    <scope>NUCLEOTIDE SEQUENCE</scope>
    <source>
        <strain evidence="1">CBS 109.77</strain>
    </source>
</reference>
<sequence length="710" mass="80295">MDETVRVLHRDLAGKFKRHGSRIEQMWRSFSQEQRGNILRDASHDRAILETPQDTSLGNVYKLIPEWNLRDITSPSSDFLLDILKHRATTSLEEQYCRGVNGRSGDHEHIVDMMQRKNLQLTDASTYTNCYTLFLEEHYGQSYKITPGKEDEVLPGLRPAIEAQLVIPQAVGELVLMRQTYLLQHLNIAIEDILDTASSTRAQTTHPKRPADVATAALAKLSLHTPPKELDLSDLLYDSLGQKSSLEDYISLISTEPAVLAHEVNLWFFTRPELVADEKGRSLPVHTDQYISGAVFDAVHGSIKSAAVWNYISRLLALLKDSSDKQFRAVVLQELSNTCHLEYTRAQAFFKRTVSAFSGGNKWFKRTSTVRKDGIVRISMKRSPESLTVENPQLHYMLRLCQDETNWPGSAQWLQKLEDLHRAHPLEIDKMMEREFDSLGDLAVIVTFLQSLSSAVRLPATSRKNGHLFVSEYSNLENELRQLKSGVDLGDFAIPINNLLEPGMASAALIALDQYFVEKTGTKLGFLYQDLVDDCVSNIYKRFEERKAKVSEAEAEYMVPTDLGAPKSWIQQRRQKEKTRPAHSSIYEITPQAAAPTSSDEQPPGPQQTFEVKASTFAVFSTLLLRSSAPRGSIGWDAFVVAMTDLGFSVIPKVGSIYTFVPPEKMAVRRDLTLHRPHRPCIEGSHLLFYSQRLKRVYGWGDSTFIVRKQ</sequence>